<dbReference type="EMBL" id="CH473986">
    <property type="protein sequence ID" value="EDL94203.1"/>
    <property type="molecule type" value="Genomic_DNA"/>
</dbReference>
<evidence type="ECO:0000313" key="1">
    <source>
        <dbReference type="EMBL" id="EDL94203.1"/>
    </source>
</evidence>
<protein>
    <submittedName>
        <fullName evidence="1">RCG57696</fullName>
    </submittedName>
</protein>
<evidence type="ECO:0000313" key="2">
    <source>
        <dbReference type="Proteomes" id="UP000234681"/>
    </source>
</evidence>
<accession>A6JH79</accession>
<reference evidence="2" key="1">
    <citation type="submission" date="2005-09" db="EMBL/GenBank/DDBJ databases">
        <authorList>
            <person name="Mural R.J."/>
            <person name="Li P.W."/>
            <person name="Adams M.D."/>
            <person name="Amanatides P.G."/>
            <person name="Baden-Tillson H."/>
            <person name="Barnstead M."/>
            <person name="Chin S.H."/>
            <person name="Dew I."/>
            <person name="Evans C.A."/>
            <person name="Ferriera S."/>
            <person name="Flanigan M."/>
            <person name="Fosler C."/>
            <person name="Glodek A."/>
            <person name="Gu Z."/>
            <person name="Holt R.A."/>
            <person name="Jennings D."/>
            <person name="Kraft C.L."/>
            <person name="Lu F."/>
            <person name="Nguyen T."/>
            <person name="Nusskern D.R."/>
            <person name="Pfannkoch C.M."/>
            <person name="Sitter C."/>
            <person name="Sutton G.G."/>
            <person name="Venter J.C."/>
            <person name="Wang Z."/>
            <person name="Woodage T."/>
            <person name="Zheng X.H."/>
            <person name="Zhong F."/>
        </authorList>
    </citation>
    <scope>NUCLEOTIDE SEQUENCE [LARGE SCALE GENOMIC DNA]</scope>
    <source>
        <strain>BN</strain>
        <strain evidence="2">Sprague-Dawley</strain>
    </source>
</reference>
<gene>
    <name evidence="1" type="ORF">rCG_57696</name>
</gene>
<dbReference type="Proteomes" id="UP000234681">
    <property type="component" value="Chromosome 1"/>
</dbReference>
<sequence>MRKMVCDILHLPEGQSLTCNFQSANRIPSGHPTYCHFYHQ</sequence>
<dbReference type="AlphaFoldDB" id="A6JH79"/>
<proteinExistence type="predicted"/>
<name>A6JH79_RAT</name>
<organism evidence="1 2">
    <name type="scientific">Rattus norvegicus</name>
    <name type="common">Rat</name>
    <dbReference type="NCBI Taxonomy" id="10116"/>
    <lineage>
        <taxon>Eukaryota</taxon>
        <taxon>Metazoa</taxon>
        <taxon>Chordata</taxon>
        <taxon>Craniata</taxon>
        <taxon>Vertebrata</taxon>
        <taxon>Euteleostomi</taxon>
        <taxon>Mammalia</taxon>
        <taxon>Eutheria</taxon>
        <taxon>Euarchontoglires</taxon>
        <taxon>Glires</taxon>
        <taxon>Rodentia</taxon>
        <taxon>Myomorpha</taxon>
        <taxon>Muroidea</taxon>
        <taxon>Muridae</taxon>
        <taxon>Murinae</taxon>
        <taxon>Rattus</taxon>
    </lineage>
</organism>